<dbReference type="GO" id="GO:0005524">
    <property type="term" value="F:ATP binding"/>
    <property type="evidence" value="ECO:0007669"/>
    <property type="project" value="UniProtKB-KW"/>
</dbReference>
<dbReference type="GO" id="GO:0016887">
    <property type="term" value="F:ATP hydrolysis activity"/>
    <property type="evidence" value="ECO:0007669"/>
    <property type="project" value="InterPro"/>
</dbReference>
<evidence type="ECO:0000256" key="5">
    <source>
        <dbReference type="ARBA" id="ARBA00022989"/>
    </source>
</evidence>
<name>A0AA38M579_9CUCU</name>
<feature type="transmembrane region" description="Helical" evidence="7">
    <location>
        <begin position="638"/>
        <end position="659"/>
    </location>
</feature>
<dbReference type="InterPro" id="IPR000515">
    <property type="entry name" value="MetI-like"/>
</dbReference>
<dbReference type="InterPro" id="IPR013525">
    <property type="entry name" value="ABC2_TM"/>
</dbReference>
<evidence type="ECO:0000256" key="3">
    <source>
        <dbReference type="ARBA" id="ARBA00022741"/>
    </source>
</evidence>
<reference evidence="10" key="1">
    <citation type="journal article" date="2023" name="G3 (Bethesda)">
        <title>Whole genome assemblies of Zophobas morio and Tenebrio molitor.</title>
        <authorList>
            <person name="Kaur S."/>
            <person name="Stinson S.A."/>
            <person name="diCenzo G.C."/>
        </authorList>
    </citation>
    <scope>NUCLEOTIDE SEQUENCE</scope>
    <source>
        <strain evidence="10">QUZm001</strain>
    </source>
</reference>
<dbReference type="SUPFAM" id="SSF52540">
    <property type="entry name" value="P-loop containing nucleoside triphosphate hydrolases"/>
    <property type="match status" value="1"/>
</dbReference>
<organism evidence="10 11">
    <name type="scientific">Zophobas morio</name>
    <dbReference type="NCBI Taxonomy" id="2755281"/>
    <lineage>
        <taxon>Eukaryota</taxon>
        <taxon>Metazoa</taxon>
        <taxon>Ecdysozoa</taxon>
        <taxon>Arthropoda</taxon>
        <taxon>Hexapoda</taxon>
        <taxon>Insecta</taxon>
        <taxon>Pterygota</taxon>
        <taxon>Neoptera</taxon>
        <taxon>Endopterygota</taxon>
        <taxon>Coleoptera</taxon>
        <taxon>Polyphaga</taxon>
        <taxon>Cucujiformia</taxon>
        <taxon>Tenebrionidae</taxon>
        <taxon>Zophobas</taxon>
    </lineage>
</organism>
<proteinExistence type="predicted"/>
<dbReference type="Gene3D" id="3.40.50.300">
    <property type="entry name" value="P-loop containing nucleotide triphosphate hydrolases"/>
    <property type="match status" value="1"/>
</dbReference>
<protein>
    <recommendedName>
        <fullName evidence="12">ABC transporter G family member 20</fullName>
    </recommendedName>
</protein>
<sequence length="755" mass="83811">MPEGPSDLELRRRQFKPQMSTVQTRRQQAVCVRRAYKRYGTKTNPFVILEGLNMTVPKGAIYGLLGASGCGKTTLLNCIVGRKRLNSGEIWVLGGKPGSRGSGVPGPRVGYMPQEIALYGEFSIRETLKYFGWIAGKTTAQVEEKLGFLVNFLMLPDADRLVKTLSGGQQRRVSLAATLVHEPELLILDEPTVGVDPLLRQNIWNHLVEITKTGRTTVIITTHYIDEARQAHLIGLMRGGYFLAEESPDRLITQFGCDSLEGVFLKLSVIQNMGKTRRASIAQAVTETIQVPSGSINDAAVLDDEVSEITGEFGDNVSMSSRGRVSIAPEPTEISHPELPPDEKPPMTVTDFFKIVSLTHMRALIWKNFLWMWRNAPVMAFIIGLPVAQTVLFCLSIGHDPSGLPLAVVNHELEESEVCKWTPGCNSTRLSCNYLTYLEKRTLQLSYYSDDEEGKVPVSRGHAWATLVFSSNFSDAIRRRIEGGRNVMDWDLDSASVKVFQDKSNENIGSFIQRDLYFAFQSFFTDYLTSCDIDSKIGSIPLRWEKPIYGYDSPDFTDFAAPGVILTIIFFLAVALTSGAMLLERNEGILERSLVNGISGIELLFSHVLTQFAVMLGQAAMVLVCTFSIFGITQNGSLFWVSILIILTGLCGMCFGFVVACSCENERSATYMAMGSFLPLVMLCGIVWPIEGMHKVLKIITFILPLTKSTESMRCMMARGWTIDSPAVYEGFVSTLVWIVIFLTISILLLKFKKG</sequence>
<comment type="caution">
    <text evidence="10">The sequence shown here is derived from an EMBL/GenBank/DDBJ whole genome shotgun (WGS) entry which is preliminary data.</text>
</comment>
<evidence type="ECO:0000259" key="9">
    <source>
        <dbReference type="PROSITE" id="PS51012"/>
    </source>
</evidence>
<dbReference type="InterPro" id="IPR027417">
    <property type="entry name" value="P-loop_NTPase"/>
</dbReference>
<keyword evidence="3" id="KW-0547">Nucleotide-binding</keyword>
<feature type="transmembrane region" description="Helical" evidence="7">
    <location>
        <begin position="727"/>
        <end position="750"/>
    </location>
</feature>
<keyword evidence="11" id="KW-1185">Reference proteome</keyword>
<dbReference type="PANTHER" id="PTHR43038">
    <property type="entry name" value="ATP-BINDING CASSETTE, SUB-FAMILY H, MEMBER 1"/>
    <property type="match status" value="1"/>
</dbReference>
<dbReference type="CDD" id="cd06261">
    <property type="entry name" value="TM_PBP2"/>
    <property type="match status" value="1"/>
</dbReference>
<feature type="domain" description="ABC transporter" evidence="8">
    <location>
        <begin position="30"/>
        <end position="264"/>
    </location>
</feature>
<evidence type="ECO:0000256" key="7">
    <source>
        <dbReference type="SAM" id="Phobius"/>
    </source>
</evidence>
<dbReference type="InterPro" id="IPR003439">
    <property type="entry name" value="ABC_transporter-like_ATP-bd"/>
</dbReference>
<keyword evidence="6 7" id="KW-0472">Membrane</keyword>
<evidence type="ECO:0008006" key="12">
    <source>
        <dbReference type="Google" id="ProtNLM"/>
    </source>
</evidence>
<dbReference type="Pfam" id="PF12698">
    <property type="entry name" value="ABC2_membrane_3"/>
    <property type="match status" value="1"/>
</dbReference>
<keyword evidence="4" id="KW-0067">ATP-binding</keyword>
<evidence type="ECO:0000256" key="2">
    <source>
        <dbReference type="ARBA" id="ARBA00022692"/>
    </source>
</evidence>
<gene>
    <name evidence="10" type="ORF">Zmor_026271</name>
</gene>
<comment type="subcellular location">
    <subcellularLocation>
        <location evidence="1">Membrane</location>
        <topology evidence="1">Multi-pass membrane protein</topology>
    </subcellularLocation>
</comment>
<dbReference type="Pfam" id="PF00005">
    <property type="entry name" value="ABC_tran"/>
    <property type="match status" value="1"/>
</dbReference>
<dbReference type="EMBL" id="JALNTZ010000008">
    <property type="protein sequence ID" value="KAJ3643569.1"/>
    <property type="molecule type" value="Genomic_DNA"/>
</dbReference>
<feature type="transmembrane region" description="Helical" evidence="7">
    <location>
        <begin position="604"/>
        <end position="632"/>
    </location>
</feature>
<feature type="transmembrane region" description="Helical" evidence="7">
    <location>
        <begin position="671"/>
        <end position="690"/>
    </location>
</feature>
<evidence type="ECO:0000256" key="6">
    <source>
        <dbReference type="ARBA" id="ARBA00023136"/>
    </source>
</evidence>
<dbReference type="PROSITE" id="PS00211">
    <property type="entry name" value="ABC_TRANSPORTER_1"/>
    <property type="match status" value="1"/>
</dbReference>
<dbReference type="AlphaFoldDB" id="A0AA38M579"/>
<dbReference type="GO" id="GO:0140359">
    <property type="term" value="F:ABC-type transporter activity"/>
    <property type="evidence" value="ECO:0007669"/>
    <property type="project" value="InterPro"/>
</dbReference>
<evidence type="ECO:0000313" key="10">
    <source>
        <dbReference type="EMBL" id="KAJ3643569.1"/>
    </source>
</evidence>
<dbReference type="PANTHER" id="PTHR43038:SF5">
    <property type="entry name" value="RE14039P"/>
    <property type="match status" value="1"/>
</dbReference>
<dbReference type="CDD" id="cd03230">
    <property type="entry name" value="ABC_DR_subfamily_A"/>
    <property type="match status" value="1"/>
</dbReference>
<evidence type="ECO:0000313" key="11">
    <source>
        <dbReference type="Proteomes" id="UP001168821"/>
    </source>
</evidence>
<dbReference type="PROSITE" id="PS50893">
    <property type="entry name" value="ABC_TRANSPORTER_2"/>
    <property type="match status" value="1"/>
</dbReference>
<evidence type="ECO:0000259" key="8">
    <source>
        <dbReference type="PROSITE" id="PS50893"/>
    </source>
</evidence>
<dbReference type="GO" id="GO:0016020">
    <property type="term" value="C:membrane"/>
    <property type="evidence" value="ECO:0007669"/>
    <property type="project" value="UniProtKB-SubCell"/>
</dbReference>
<accession>A0AA38M579</accession>
<dbReference type="InterPro" id="IPR003593">
    <property type="entry name" value="AAA+_ATPase"/>
</dbReference>
<keyword evidence="2 7" id="KW-0812">Transmembrane</keyword>
<dbReference type="InterPro" id="IPR017871">
    <property type="entry name" value="ABC_transporter-like_CS"/>
</dbReference>
<dbReference type="PROSITE" id="PS51012">
    <property type="entry name" value="ABC_TM2"/>
    <property type="match status" value="1"/>
</dbReference>
<evidence type="ECO:0000256" key="4">
    <source>
        <dbReference type="ARBA" id="ARBA00022840"/>
    </source>
</evidence>
<feature type="transmembrane region" description="Helical" evidence="7">
    <location>
        <begin position="559"/>
        <end position="583"/>
    </location>
</feature>
<evidence type="ECO:0000256" key="1">
    <source>
        <dbReference type="ARBA" id="ARBA00004141"/>
    </source>
</evidence>
<dbReference type="InterPro" id="IPR047817">
    <property type="entry name" value="ABC2_TM_bact-type"/>
</dbReference>
<keyword evidence="5 7" id="KW-1133">Transmembrane helix</keyword>
<dbReference type="Proteomes" id="UP001168821">
    <property type="component" value="Unassembled WGS sequence"/>
</dbReference>
<dbReference type="SMART" id="SM00382">
    <property type="entry name" value="AAA"/>
    <property type="match status" value="1"/>
</dbReference>
<feature type="domain" description="ABC transmembrane type-2" evidence="9">
    <location>
        <begin position="505"/>
        <end position="753"/>
    </location>
</feature>